<sequence length="66" mass="7539">MALNSIVNKLLKYVIMSLLMYSSVSFIPEQSVNTIDTLKITFVVSILFAIFDRILPSIHYNDDNNN</sequence>
<protein>
    <submittedName>
        <fullName evidence="1">Uncharacterized protein</fullName>
    </submittedName>
</protein>
<organism evidence="1">
    <name type="scientific">viral metagenome</name>
    <dbReference type="NCBI Taxonomy" id="1070528"/>
    <lineage>
        <taxon>unclassified sequences</taxon>
        <taxon>metagenomes</taxon>
        <taxon>organismal metagenomes</taxon>
    </lineage>
</organism>
<name>A0A6C0J5D1_9ZZZZ</name>
<accession>A0A6C0J5D1</accession>
<evidence type="ECO:0000313" key="1">
    <source>
        <dbReference type="EMBL" id="QHU00070.1"/>
    </source>
</evidence>
<proteinExistence type="predicted"/>
<reference evidence="1" key="1">
    <citation type="journal article" date="2020" name="Nature">
        <title>Giant virus diversity and host interactions through global metagenomics.</title>
        <authorList>
            <person name="Schulz F."/>
            <person name="Roux S."/>
            <person name="Paez-Espino D."/>
            <person name="Jungbluth S."/>
            <person name="Walsh D.A."/>
            <person name="Denef V.J."/>
            <person name="McMahon K.D."/>
            <person name="Konstantinidis K.T."/>
            <person name="Eloe-Fadrosh E.A."/>
            <person name="Kyrpides N.C."/>
            <person name="Woyke T."/>
        </authorList>
    </citation>
    <scope>NUCLEOTIDE SEQUENCE</scope>
    <source>
        <strain evidence="1">GVMAG-M-3300025860-12</strain>
    </source>
</reference>
<dbReference type="EMBL" id="MN740323">
    <property type="protein sequence ID" value="QHU00070.1"/>
    <property type="molecule type" value="Genomic_DNA"/>
</dbReference>
<dbReference type="AlphaFoldDB" id="A0A6C0J5D1"/>